<keyword evidence="2" id="KW-1185">Reference proteome</keyword>
<gene>
    <name evidence="1" type="ORF">D3870_04340</name>
</gene>
<evidence type="ECO:0008006" key="3">
    <source>
        <dbReference type="Google" id="ProtNLM"/>
    </source>
</evidence>
<protein>
    <recommendedName>
        <fullName evidence="3">FCP1 homology domain-containing protein</fullName>
    </recommendedName>
</protein>
<organism evidence="1 2">
    <name type="scientific">Noviherbaspirillum cavernae</name>
    <dbReference type="NCBI Taxonomy" id="2320862"/>
    <lineage>
        <taxon>Bacteria</taxon>
        <taxon>Pseudomonadati</taxon>
        <taxon>Pseudomonadota</taxon>
        <taxon>Betaproteobacteria</taxon>
        <taxon>Burkholderiales</taxon>
        <taxon>Oxalobacteraceae</taxon>
        <taxon>Noviherbaspirillum</taxon>
    </lineage>
</organism>
<dbReference type="Proteomes" id="UP000285190">
    <property type="component" value="Unassembled WGS sequence"/>
</dbReference>
<evidence type="ECO:0000313" key="2">
    <source>
        <dbReference type="Proteomes" id="UP000285190"/>
    </source>
</evidence>
<dbReference type="AlphaFoldDB" id="A0A418WYV1"/>
<dbReference type="OrthoDB" id="8773450at2"/>
<name>A0A418WYV1_9BURK</name>
<proteinExistence type="predicted"/>
<evidence type="ECO:0000313" key="1">
    <source>
        <dbReference type="EMBL" id="RJG05351.1"/>
    </source>
</evidence>
<reference evidence="1 2" key="1">
    <citation type="submission" date="2018-09" db="EMBL/GenBank/DDBJ databases">
        <authorList>
            <person name="Zhu H."/>
        </authorList>
    </citation>
    <scope>NUCLEOTIDE SEQUENCE [LARGE SCALE GENOMIC DNA]</scope>
    <source>
        <strain evidence="1 2">K2R10-39</strain>
    </source>
</reference>
<accession>A0A418WYV1</accession>
<comment type="caution">
    <text evidence="1">The sequence shown here is derived from an EMBL/GenBank/DDBJ whole genome shotgun (WGS) entry which is preliminary data.</text>
</comment>
<dbReference type="RefSeq" id="WP_119736971.1">
    <property type="nucleotide sequence ID" value="NZ_QYUN01000002.1"/>
</dbReference>
<dbReference type="EMBL" id="QYUN01000002">
    <property type="protein sequence ID" value="RJG05351.1"/>
    <property type="molecule type" value="Genomic_DNA"/>
</dbReference>
<dbReference type="Pfam" id="PF18143">
    <property type="entry name" value="HAD_SAK_2"/>
    <property type="match status" value="1"/>
</dbReference>
<sequence length="166" mass="19277">MPRTRSAEKILYLDFDGVLHDEAVYFHPRRGIYLATPGRVLFEWIPILEQLLAPHPSVAIVLSTSWVRVRSFDYAKRQLSPGLQERVIGATFHKREMRKEEFVFLPRGGQIANDVFRRGPKSWFAIDDDHLGWPSWCRDNLIQTDGNLGISAPQTQEAIREMLERF</sequence>